<dbReference type="SUPFAM" id="SSF111038">
    <property type="entry name" value="YjbQ-like"/>
    <property type="match status" value="1"/>
</dbReference>
<dbReference type="InterPro" id="IPR001602">
    <property type="entry name" value="UPF0047_YjbQ-like"/>
</dbReference>
<evidence type="ECO:0000313" key="1">
    <source>
        <dbReference type="EMBL" id="SFZ88760.1"/>
    </source>
</evidence>
<sequence>MKIYQKDISLSTEARVTYKDVTDQVKKVVQESNINNGICLLQTSHTTCSILFEEYVHDHDFNGDEYLQVDLNRILDRLVLRELSENTNYRYPGPKHVKFLAELAQEDPNYPNDPGTILNGDAHIRGSLFGGNQTFALKKGELLTGSVGYIYFVDWDQNRERKRTFHVLIMGE</sequence>
<accession>A0A1K2I930</accession>
<reference evidence="1" key="1">
    <citation type="submission" date="2016-11" db="EMBL/GenBank/DDBJ databases">
        <authorList>
            <person name="Jaros S."/>
            <person name="Januszkiewicz K."/>
            <person name="Wedrychowicz H."/>
        </authorList>
    </citation>
    <scope>NUCLEOTIDE SEQUENCE</scope>
    <source>
        <strain evidence="1">ACA-DC 565</strain>
    </source>
</reference>
<proteinExistence type="predicted"/>
<dbReference type="AlphaFoldDB" id="A0A1K2I930"/>
<dbReference type="EMBL" id="LT634362">
    <property type="protein sequence ID" value="SFZ88760.1"/>
    <property type="molecule type" value="Genomic_DNA"/>
</dbReference>
<gene>
    <name evidence="1" type="ORF">LREN565_1873</name>
</gene>
<dbReference type="Pfam" id="PF01894">
    <property type="entry name" value="YjbQ"/>
    <property type="match status" value="1"/>
</dbReference>
<organism evidence="1">
    <name type="scientific">Loigolactobacillus rennini</name>
    <dbReference type="NCBI Taxonomy" id="238013"/>
    <lineage>
        <taxon>Bacteria</taxon>
        <taxon>Bacillati</taxon>
        <taxon>Bacillota</taxon>
        <taxon>Bacilli</taxon>
        <taxon>Lactobacillales</taxon>
        <taxon>Lactobacillaceae</taxon>
        <taxon>Loigolactobacillus</taxon>
    </lineage>
</organism>
<protein>
    <submittedName>
        <fullName evidence="1">Uncharacterized protein</fullName>
    </submittedName>
</protein>
<name>A0A1K2I930_9LACO</name>
<dbReference type="InterPro" id="IPR035917">
    <property type="entry name" value="YjbQ-like_sf"/>
</dbReference>
<dbReference type="Gene3D" id="2.60.120.460">
    <property type="entry name" value="YjbQ-like"/>
    <property type="match status" value="1"/>
</dbReference>